<dbReference type="AlphaFoldDB" id="A0A871RI32"/>
<dbReference type="PANTHER" id="PTHR15243:SF0">
    <property type="entry name" value="SERINE_THREONINE-PROTEIN KINASE 19"/>
    <property type="match status" value="1"/>
</dbReference>
<dbReference type="GO" id="GO:0046579">
    <property type="term" value="P:positive regulation of Ras protein signal transduction"/>
    <property type="evidence" value="ECO:0007669"/>
    <property type="project" value="TreeGrafter"/>
</dbReference>
<reference evidence="2" key="2">
    <citation type="journal article" name="BMC Genomics">
        <title>New genome assemblies reveal patterns of domestication and adaptation across Brettanomyces (Dekkera) species.</title>
        <authorList>
            <person name="Roach M.J."/>
            <person name="Borneman A.R."/>
        </authorList>
    </citation>
    <scope>NUCLEOTIDE SEQUENCE</scope>
    <source>
        <strain evidence="2">UCD 2041</strain>
    </source>
</reference>
<organism evidence="2 3">
    <name type="scientific">Dekkera bruxellensis</name>
    <name type="common">Brettanomyces custersii</name>
    <dbReference type="NCBI Taxonomy" id="5007"/>
    <lineage>
        <taxon>Eukaryota</taxon>
        <taxon>Fungi</taxon>
        <taxon>Dikarya</taxon>
        <taxon>Ascomycota</taxon>
        <taxon>Saccharomycotina</taxon>
        <taxon>Pichiomycetes</taxon>
        <taxon>Pichiales</taxon>
        <taxon>Pichiaceae</taxon>
        <taxon>Brettanomyces</taxon>
    </lineage>
</organism>
<dbReference type="GeneID" id="64573290"/>
<sequence length="313" mass="36227">MPKATTKKNKAPKKMNTSDLKVDLGDKDYLHVNIFERYPSFSKLHVENFTVGDDLDDPQMQTNKDIILSTIKFLNKLQFEASMVNKKRLFHKFNHNFPQLVIVDQLYCILPNRSCETYIDQSVEQSITFGAIKMIDLNNENFRFRLAILYDDFIKVVNDLIEDASFRNAFINLIQDYPNMLQIDSTTLSRYKLEPKKLVQLGFLTISRGRGGFESGSSSNSNVYNVGLPNLGPFLKIVKVGIRFVWKLCQSYHQNEVLETHLIEKYTRDTLAYRRMRGLNITWMLSVMVGSGLLECYNTPVGRVYKLTGKQLY</sequence>
<dbReference type="Pfam" id="PF10494">
    <property type="entry name" value="Stk19"/>
    <property type="match status" value="1"/>
</dbReference>
<dbReference type="EMBL" id="CP063136">
    <property type="protein sequence ID" value="QOU21640.1"/>
    <property type="molecule type" value="Genomic_DNA"/>
</dbReference>
<gene>
    <name evidence="2" type="ORF">BRETT_001365</name>
</gene>
<evidence type="ECO:0000313" key="3">
    <source>
        <dbReference type="Proteomes" id="UP000663131"/>
    </source>
</evidence>
<evidence type="ECO:0000256" key="1">
    <source>
        <dbReference type="ARBA" id="ARBA00093458"/>
    </source>
</evidence>
<dbReference type="Proteomes" id="UP000663131">
    <property type="component" value="Chromosome 8"/>
</dbReference>
<evidence type="ECO:0000313" key="2">
    <source>
        <dbReference type="EMBL" id="QOU21640.1"/>
    </source>
</evidence>
<dbReference type="InterPro" id="IPR018865">
    <property type="entry name" value="STK19-like"/>
</dbReference>
<dbReference type="OrthoDB" id="3980126at2759"/>
<dbReference type="RefSeq" id="XP_041138133.1">
    <property type="nucleotide sequence ID" value="XM_041279919.1"/>
</dbReference>
<protein>
    <submittedName>
        <fullName evidence="2">Uncharacterized protein</fullName>
    </submittedName>
</protein>
<dbReference type="KEGG" id="bbrx:BRETT_001365"/>
<accession>A0A871RI32</accession>
<dbReference type="PANTHER" id="PTHR15243">
    <property type="entry name" value="SERINE/THREONINE-PROTEIN KINASE 19"/>
    <property type="match status" value="1"/>
</dbReference>
<comment type="similarity">
    <text evidence="1">Belongs to the STK19 family.</text>
</comment>
<reference evidence="2" key="1">
    <citation type="submission" date="2020-10" db="EMBL/GenBank/DDBJ databases">
        <authorList>
            <person name="Palmer J.M."/>
        </authorList>
    </citation>
    <scope>NUCLEOTIDE SEQUENCE</scope>
    <source>
        <strain evidence="2">UCD 2041</strain>
    </source>
</reference>
<name>A0A871RI32_DEKBR</name>
<proteinExistence type="inferred from homology"/>